<dbReference type="Gene3D" id="3.40.50.720">
    <property type="entry name" value="NAD(P)-binding Rossmann-like Domain"/>
    <property type="match status" value="1"/>
</dbReference>
<dbReference type="RefSeq" id="WP_338272238.1">
    <property type="nucleotide sequence ID" value="NZ_AP027266.1"/>
</dbReference>
<feature type="domain" description="GFO/IDH/MocA-like oxidoreductase" evidence="4">
    <location>
        <begin position="135"/>
        <end position="247"/>
    </location>
</feature>
<dbReference type="Pfam" id="PF22725">
    <property type="entry name" value="GFO_IDH_MocA_C3"/>
    <property type="match status" value="1"/>
</dbReference>
<dbReference type="Proteomes" id="UP001337723">
    <property type="component" value="Chromosome"/>
</dbReference>
<keyword evidence="2" id="KW-0560">Oxidoreductase</keyword>
<name>A0AA48KKW9_9RHOB</name>
<dbReference type="InterPro" id="IPR055170">
    <property type="entry name" value="GFO_IDH_MocA-like_dom"/>
</dbReference>
<dbReference type="EMBL" id="AP027266">
    <property type="protein sequence ID" value="BDW86308.1"/>
    <property type="molecule type" value="Genomic_DNA"/>
</dbReference>
<feature type="domain" description="Gfo/Idh/MocA-like oxidoreductase N-terminal" evidence="3">
    <location>
        <begin position="6"/>
        <end position="122"/>
    </location>
</feature>
<keyword evidence="6" id="KW-1185">Reference proteome</keyword>
<organism evidence="5 6">
    <name type="scientific">Roseicyclus marinus</name>
    <dbReference type="NCBI Taxonomy" id="2161673"/>
    <lineage>
        <taxon>Bacteria</taxon>
        <taxon>Pseudomonadati</taxon>
        <taxon>Pseudomonadota</taxon>
        <taxon>Alphaproteobacteria</taxon>
        <taxon>Rhodobacterales</taxon>
        <taxon>Roseobacteraceae</taxon>
        <taxon>Roseicyclus</taxon>
    </lineage>
</organism>
<evidence type="ECO:0000313" key="6">
    <source>
        <dbReference type="Proteomes" id="UP001337723"/>
    </source>
</evidence>
<dbReference type="InterPro" id="IPR000683">
    <property type="entry name" value="Gfo/Idh/MocA-like_OxRdtase_N"/>
</dbReference>
<dbReference type="SUPFAM" id="SSF51735">
    <property type="entry name" value="NAD(P)-binding Rossmann-fold domains"/>
    <property type="match status" value="1"/>
</dbReference>
<dbReference type="Pfam" id="PF01408">
    <property type="entry name" value="GFO_IDH_MocA"/>
    <property type="match status" value="1"/>
</dbReference>
<dbReference type="PANTHER" id="PTHR22604">
    <property type="entry name" value="OXIDOREDUCTASES"/>
    <property type="match status" value="1"/>
</dbReference>
<dbReference type="GO" id="GO:0000166">
    <property type="term" value="F:nucleotide binding"/>
    <property type="evidence" value="ECO:0007669"/>
    <property type="project" value="InterPro"/>
</dbReference>
<reference evidence="5 6" key="1">
    <citation type="submission" date="2023-01" db="EMBL/GenBank/DDBJ databases">
        <title>Complete genome sequence of Roseicyclus marinus strain Dej080120_10.</title>
        <authorList>
            <person name="Ueki S."/>
            <person name="Maruyama F."/>
        </authorList>
    </citation>
    <scope>NUCLEOTIDE SEQUENCE [LARGE SCALE GENOMIC DNA]</scope>
    <source>
        <strain evidence="5 6">Dej080120_10</strain>
    </source>
</reference>
<dbReference type="InterPro" id="IPR050984">
    <property type="entry name" value="Gfo/Idh/MocA_domain"/>
</dbReference>
<dbReference type="KEGG" id="rmai:MACH21_24850"/>
<comment type="similarity">
    <text evidence="1">Belongs to the Gfo/Idh/MocA family.</text>
</comment>
<evidence type="ECO:0000259" key="4">
    <source>
        <dbReference type="Pfam" id="PF22725"/>
    </source>
</evidence>
<dbReference type="InterPro" id="IPR036291">
    <property type="entry name" value="NAD(P)-bd_dom_sf"/>
</dbReference>
<dbReference type="Gene3D" id="3.30.360.10">
    <property type="entry name" value="Dihydrodipicolinate Reductase, domain 2"/>
    <property type="match status" value="1"/>
</dbReference>
<dbReference type="SUPFAM" id="SSF55347">
    <property type="entry name" value="Glyceraldehyde-3-phosphate dehydrogenase-like, C-terminal domain"/>
    <property type="match status" value="1"/>
</dbReference>
<dbReference type="PANTHER" id="PTHR22604:SF105">
    <property type="entry name" value="TRANS-1,2-DIHYDROBENZENE-1,2-DIOL DEHYDROGENASE"/>
    <property type="match status" value="1"/>
</dbReference>
<accession>A0AA48KKW9</accession>
<proteinExistence type="inferred from homology"/>
<sequence>MTRDHIRWGILGASGFARKTMAPAINEARRSRLAAIATRDPSRAAPFAAIAPGLKIHQSYQELLTDPEIDAVYIPLPNALHVDWSIRAAEAGKSVLCEKPIALKSGEFNDLIAARDRTGQIIAEAWMPAHHPQWHKARALIAKGALGKLHTVTGAFTYGLEDPANIRLSVDLAGGALRDVGVYPIGAFRFATGLEPTILWADATVENGVDTSTWVQARAGDIRFSFHVSMRATRYQTMVFQGSAGRMTLTAPFNAGQYAQADLLLAHDGQPFETHSFPEARQYALQVEAMAATLLDGADFPYPLETARGTQIAIDAVLDKLGMSR</sequence>
<gene>
    <name evidence="5" type="ORF">MACH21_24850</name>
</gene>
<evidence type="ECO:0000259" key="3">
    <source>
        <dbReference type="Pfam" id="PF01408"/>
    </source>
</evidence>
<evidence type="ECO:0000313" key="5">
    <source>
        <dbReference type="EMBL" id="BDW86308.1"/>
    </source>
</evidence>
<evidence type="ECO:0000256" key="2">
    <source>
        <dbReference type="ARBA" id="ARBA00023002"/>
    </source>
</evidence>
<dbReference type="AlphaFoldDB" id="A0AA48KKW9"/>
<protein>
    <submittedName>
        <fullName evidence="5">Oxidoreductase</fullName>
    </submittedName>
</protein>
<evidence type="ECO:0000256" key="1">
    <source>
        <dbReference type="ARBA" id="ARBA00010928"/>
    </source>
</evidence>
<dbReference type="GO" id="GO:0016491">
    <property type="term" value="F:oxidoreductase activity"/>
    <property type="evidence" value="ECO:0007669"/>
    <property type="project" value="UniProtKB-KW"/>
</dbReference>